<comment type="catalytic activity">
    <reaction evidence="15 16">
        <text>a quinone + NADH + 5 H(+)(in) = a quinol + NAD(+) + 4 H(+)(out)</text>
        <dbReference type="Rhea" id="RHEA:57888"/>
        <dbReference type="ChEBI" id="CHEBI:15378"/>
        <dbReference type="ChEBI" id="CHEBI:24646"/>
        <dbReference type="ChEBI" id="CHEBI:57540"/>
        <dbReference type="ChEBI" id="CHEBI:57945"/>
        <dbReference type="ChEBI" id="CHEBI:132124"/>
    </reaction>
</comment>
<keyword evidence="18" id="KW-0560">Oxidoreductase</keyword>
<evidence type="ECO:0000313" key="18">
    <source>
        <dbReference type="EMBL" id="URJ28282.1"/>
    </source>
</evidence>
<dbReference type="PANTHER" id="PTHR43578">
    <property type="entry name" value="NADH-QUINONE OXIDOREDUCTASE SUBUNIT F"/>
    <property type="match status" value="1"/>
</dbReference>
<dbReference type="SUPFAM" id="SSF142019">
    <property type="entry name" value="Nqo1 FMN-binding domain-like"/>
    <property type="match status" value="1"/>
</dbReference>
<dbReference type="Proteomes" id="UP001056209">
    <property type="component" value="Chromosome"/>
</dbReference>
<reference evidence="18" key="1">
    <citation type="submission" date="2022-05" db="EMBL/GenBank/DDBJ databases">
        <title>Impact of host demography and evolutionary history on endosymbiont molecular evolution: a test in carpenter ants (Genus Camponotus) and their Blochmannia endosymbionts.</title>
        <authorList>
            <person name="Manthey J.D."/>
            <person name="Giron J.C."/>
            <person name="Hruska J.P."/>
        </authorList>
    </citation>
    <scope>NUCLEOTIDE SEQUENCE</scope>
    <source>
        <strain evidence="18">C-039</strain>
    </source>
</reference>
<sequence length="443" mass="50045">MSNIYNLNVENNPLMWRMRRDKKPVWLREYQDKNGYKAAHKAITCMSPKEIVELVSNSGLRGRGGGGFFTGIKWSMMWKNKLSCSRYLVCNADEMEPGTYKDRFLMERLPHLLLEGMLIASYALGVSRAYIFLRYEYMLVAEYLNRAISEIKSIGLIGKNIFNSEFDFELFLHTGAGRYICGEETALINALEGRRAVPRFKPPFPSHVGLWGKPTCVNNVETLCNIPGIIEHGVTWYKNISAKKSNDSGTKLMGFSGKVKNPGVWELPFGTTAKEILEDYAQGMCTGFTLKAWQPGGASTDFLTQDHLDVPMDFENIAASGSRFGTGMAIAIDNTVNMVSLVRNLEEFFSRESCGWCTPCRDGLPWIVKLLISLENKDGRPGDIELLDKLCRTLGPGRTFCAHAPGAIEPLKSALRYFRNEFESGIYKFYQQETNYIRCVQIH</sequence>
<evidence type="ECO:0000256" key="11">
    <source>
        <dbReference type="ARBA" id="ARBA00023004"/>
    </source>
</evidence>
<dbReference type="PANTHER" id="PTHR43578:SF3">
    <property type="entry name" value="NADH-QUINONE OXIDOREDUCTASE SUBUNIT F"/>
    <property type="match status" value="1"/>
</dbReference>
<comment type="cofactor">
    <cofactor evidence="2 16">
        <name>[4Fe-4S] cluster</name>
        <dbReference type="ChEBI" id="CHEBI:49883"/>
    </cofactor>
</comment>
<dbReference type="GO" id="GO:0008137">
    <property type="term" value="F:NADH dehydrogenase (ubiquinone) activity"/>
    <property type="evidence" value="ECO:0007669"/>
    <property type="project" value="InterPro"/>
</dbReference>
<dbReference type="PROSITE" id="PS00645">
    <property type="entry name" value="COMPLEX1_51K_2"/>
    <property type="match status" value="1"/>
</dbReference>
<dbReference type="NCBIfam" id="NF008436">
    <property type="entry name" value="PRK11278.1"/>
    <property type="match status" value="1"/>
</dbReference>
<keyword evidence="13 16" id="KW-0520">NAD</keyword>
<evidence type="ECO:0000256" key="4">
    <source>
        <dbReference type="ARBA" id="ARBA00019901"/>
    </source>
</evidence>
<keyword evidence="11 16" id="KW-0408">Iron</keyword>
<evidence type="ECO:0000256" key="14">
    <source>
        <dbReference type="ARBA" id="ARBA00026021"/>
    </source>
</evidence>
<comment type="subunit">
    <text evidence="14">Composed of 13 different subunits. Subunits NuoCD, E, F, and G constitute the peripheral sector of the complex.</text>
</comment>
<keyword evidence="12 16" id="KW-0411">Iron-sulfur</keyword>
<keyword evidence="8 16" id="KW-0874">Quinone</keyword>
<dbReference type="Pfam" id="PF01512">
    <property type="entry name" value="Complex1_51K"/>
    <property type="match status" value="1"/>
</dbReference>
<dbReference type="FunFam" id="1.20.1440.230:FF:000002">
    <property type="entry name" value="NADH-quinone oxidoreductase subunit F"/>
    <property type="match status" value="1"/>
</dbReference>
<dbReference type="Pfam" id="PF10589">
    <property type="entry name" value="NADH_4Fe-4S"/>
    <property type="match status" value="1"/>
</dbReference>
<name>A0A9Q8X0D8_9ENTR</name>
<proteinExistence type="inferred from homology"/>
<dbReference type="FunFam" id="3.10.20.600:FF:000002">
    <property type="entry name" value="NADH-quinone oxidoreductase subunit F"/>
    <property type="match status" value="1"/>
</dbReference>
<dbReference type="SUPFAM" id="SSF142984">
    <property type="entry name" value="Nqo1 middle domain-like"/>
    <property type="match status" value="1"/>
</dbReference>
<feature type="domain" description="NADH-ubiquinone oxidoreductase 51kDa subunit iron-sulphur binding" evidence="17">
    <location>
        <begin position="339"/>
        <end position="384"/>
    </location>
</feature>
<evidence type="ECO:0000256" key="9">
    <source>
        <dbReference type="ARBA" id="ARBA00022723"/>
    </source>
</evidence>
<dbReference type="RefSeq" id="WP_250248718.1">
    <property type="nucleotide sequence ID" value="NZ_CP097753.1"/>
</dbReference>
<dbReference type="AlphaFoldDB" id="A0A9Q8X0D8"/>
<evidence type="ECO:0000256" key="7">
    <source>
        <dbReference type="ARBA" id="ARBA00022643"/>
    </source>
</evidence>
<dbReference type="GO" id="GO:0048038">
    <property type="term" value="F:quinone binding"/>
    <property type="evidence" value="ECO:0007669"/>
    <property type="project" value="UniProtKB-KW"/>
</dbReference>
<dbReference type="GO" id="GO:0010181">
    <property type="term" value="F:FMN binding"/>
    <property type="evidence" value="ECO:0007669"/>
    <property type="project" value="InterPro"/>
</dbReference>
<dbReference type="InterPro" id="IPR011537">
    <property type="entry name" value="NADH-UbQ_OxRdtase_suF"/>
</dbReference>
<dbReference type="GO" id="GO:0046872">
    <property type="term" value="F:metal ion binding"/>
    <property type="evidence" value="ECO:0007669"/>
    <property type="project" value="UniProtKB-KW"/>
</dbReference>
<dbReference type="FunFam" id="3.40.50.11540:FF:000001">
    <property type="entry name" value="NADH dehydrogenase [ubiquinone] flavoprotein 1, mitochondrial"/>
    <property type="match status" value="1"/>
</dbReference>
<dbReference type="Gene3D" id="1.20.1440.230">
    <property type="entry name" value="NADH-ubiquinone oxidoreductase 51kDa subunit, iron-sulphur binding domain"/>
    <property type="match status" value="1"/>
</dbReference>
<evidence type="ECO:0000256" key="13">
    <source>
        <dbReference type="ARBA" id="ARBA00023027"/>
    </source>
</evidence>
<comment type="function">
    <text evidence="16">NDH-1 shuttles electrons from NADH, via FMN and iron-sulfur (Fe-S) centers, to quinones in the respiratory chain.</text>
</comment>
<evidence type="ECO:0000256" key="16">
    <source>
        <dbReference type="RuleBase" id="RU364066"/>
    </source>
</evidence>
<evidence type="ECO:0000256" key="6">
    <source>
        <dbReference type="ARBA" id="ARBA00022630"/>
    </source>
</evidence>
<dbReference type="EC" id="7.1.1.-" evidence="16"/>
<dbReference type="InterPro" id="IPR037207">
    <property type="entry name" value="Nuop51_4Fe4S-bd_sf"/>
</dbReference>
<keyword evidence="5 16" id="KW-0004">4Fe-4S</keyword>
<keyword evidence="9 16" id="KW-0479">Metal-binding</keyword>
<gene>
    <name evidence="18" type="primary">nuoF</name>
    <name evidence="18" type="ORF">M9393_00730</name>
</gene>
<accession>A0A9Q8X0D8</accession>
<keyword evidence="7 16" id="KW-0288">FMN</keyword>
<evidence type="ECO:0000313" key="19">
    <source>
        <dbReference type="Proteomes" id="UP001056209"/>
    </source>
</evidence>
<dbReference type="InterPro" id="IPR011538">
    <property type="entry name" value="Nuo51_FMN-bd"/>
</dbReference>
<keyword evidence="10" id="KW-1278">Translocase</keyword>
<dbReference type="EMBL" id="CP097753">
    <property type="protein sequence ID" value="URJ28282.1"/>
    <property type="molecule type" value="Genomic_DNA"/>
</dbReference>
<keyword evidence="6 16" id="KW-0285">Flavoprotein</keyword>
<dbReference type="Gene3D" id="3.40.50.11540">
    <property type="entry name" value="NADH-ubiquinone oxidoreductase 51kDa subunit"/>
    <property type="match status" value="1"/>
</dbReference>
<comment type="similarity">
    <text evidence="3 16">Belongs to the complex I 51 kDa subunit family.</text>
</comment>
<evidence type="ECO:0000259" key="17">
    <source>
        <dbReference type="SMART" id="SM00928"/>
    </source>
</evidence>
<dbReference type="NCBIfam" id="NF010120">
    <property type="entry name" value="PRK13596.1"/>
    <property type="match status" value="1"/>
</dbReference>
<evidence type="ECO:0000256" key="15">
    <source>
        <dbReference type="ARBA" id="ARBA00047712"/>
    </source>
</evidence>
<comment type="cofactor">
    <cofactor evidence="1 16">
        <name>FMN</name>
        <dbReference type="ChEBI" id="CHEBI:58210"/>
    </cofactor>
</comment>
<dbReference type="GO" id="GO:0051539">
    <property type="term" value="F:4 iron, 4 sulfur cluster binding"/>
    <property type="evidence" value="ECO:0007669"/>
    <property type="project" value="UniProtKB-UniRule"/>
</dbReference>
<evidence type="ECO:0000256" key="10">
    <source>
        <dbReference type="ARBA" id="ARBA00022967"/>
    </source>
</evidence>
<evidence type="ECO:0000256" key="12">
    <source>
        <dbReference type="ARBA" id="ARBA00023014"/>
    </source>
</evidence>
<organism evidence="18 19">
    <name type="scientific">Candidatus Blochmannia vicinus</name>
    <name type="common">nom. nud.</name>
    <dbReference type="NCBI Taxonomy" id="251540"/>
    <lineage>
        <taxon>Bacteria</taxon>
        <taxon>Pseudomonadati</taxon>
        <taxon>Pseudomonadota</taxon>
        <taxon>Gammaproteobacteria</taxon>
        <taxon>Enterobacterales</taxon>
        <taxon>Enterobacteriaceae</taxon>
        <taxon>ant endosymbionts</taxon>
        <taxon>Candidatus Blochmanniella</taxon>
    </lineage>
</organism>
<evidence type="ECO:0000256" key="8">
    <source>
        <dbReference type="ARBA" id="ARBA00022719"/>
    </source>
</evidence>
<dbReference type="Gene3D" id="6.10.250.1450">
    <property type="match status" value="1"/>
</dbReference>
<dbReference type="InterPro" id="IPR019575">
    <property type="entry name" value="Nuop51_4Fe4S-bd"/>
</dbReference>
<evidence type="ECO:0000256" key="2">
    <source>
        <dbReference type="ARBA" id="ARBA00001966"/>
    </source>
</evidence>
<protein>
    <recommendedName>
        <fullName evidence="4 16">NADH-quinone oxidoreductase subunit F</fullName>
        <ecNumber evidence="16">7.1.1.-</ecNumber>
    </recommendedName>
</protein>
<dbReference type="InterPro" id="IPR001949">
    <property type="entry name" value="NADH-UbQ_OxRdtase_51kDa_CS"/>
</dbReference>
<dbReference type="SMART" id="SM00928">
    <property type="entry name" value="NADH_4Fe-4S"/>
    <property type="match status" value="1"/>
</dbReference>
<dbReference type="GO" id="GO:0016491">
    <property type="term" value="F:oxidoreductase activity"/>
    <property type="evidence" value="ECO:0007669"/>
    <property type="project" value="UniProtKB-KW"/>
</dbReference>
<dbReference type="GO" id="GO:0051287">
    <property type="term" value="F:NAD binding"/>
    <property type="evidence" value="ECO:0007669"/>
    <property type="project" value="UniProtKB-UniRule"/>
</dbReference>
<dbReference type="InterPro" id="IPR037225">
    <property type="entry name" value="Nuo51_FMN-bd_sf"/>
</dbReference>
<evidence type="ECO:0000256" key="1">
    <source>
        <dbReference type="ARBA" id="ARBA00001917"/>
    </source>
</evidence>
<evidence type="ECO:0000256" key="3">
    <source>
        <dbReference type="ARBA" id="ARBA00007523"/>
    </source>
</evidence>
<evidence type="ECO:0000256" key="5">
    <source>
        <dbReference type="ARBA" id="ARBA00022485"/>
    </source>
</evidence>
<dbReference type="SUPFAM" id="SSF140490">
    <property type="entry name" value="Nqo1C-terminal domain-like"/>
    <property type="match status" value="1"/>
</dbReference>
<dbReference type="NCBIfam" id="TIGR01959">
    <property type="entry name" value="nuoF_fam"/>
    <property type="match status" value="1"/>
</dbReference>
<dbReference type="Gene3D" id="3.10.20.600">
    <property type="match status" value="1"/>
</dbReference>